<reference evidence="1" key="1">
    <citation type="journal article" date="2020" name="Stud. Mycol.">
        <title>101 Dothideomycetes genomes: a test case for predicting lifestyles and emergence of pathogens.</title>
        <authorList>
            <person name="Haridas S."/>
            <person name="Albert R."/>
            <person name="Binder M."/>
            <person name="Bloem J."/>
            <person name="Labutti K."/>
            <person name="Salamov A."/>
            <person name="Andreopoulos B."/>
            <person name="Baker S."/>
            <person name="Barry K."/>
            <person name="Bills G."/>
            <person name="Bluhm B."/>
            <person name="Cannon C."/>
            <person name="Castanera R."/>
            <person name="Culley D."/>
            <person name="Daum C."/>
            <person name="Ezra D."/>
            <person name="Gonzalez J."/>
            <person name="Henrissat B."/>
            <person name="Kuo A."/>
            <person name="Liang C."/>
            <person name="Lipzen A."/>
            <person name="Lutzoni F."/>
            <person name="Magnuson J."/>
            <person name="Mondo S."/>
            <person name="Nolan M."/>
            <person name="Ohm R."/>
            <person name="Pangilinan J."/>
            <person name="Park H.-J."/>
            <person name="Ramirez L."/>
            <person name="Alfaro M."/>
            <person name="Sun H."/>
            <person name="Tritt A."/>
            <person name="Yoshinaga Y."/>
            <person name="Zwiers L.-H."/>
            <person name="Turgeon B."/>
            <person name="Goodwin S."/>
            <person name="Spatafora J."/>
            <person name="Crous P."/>
            <person name="Grigoriev I."/>
        </authorList>
    </citation>
    <scope>NUCLEOTIDE SEQUENCE</scope>
    <source>
        <strain evidence="1">ATCC 36951</strain>
    </source>
</reference>
<gene>
    <name evidence="1" type="ORF">M409DRAFT_29271</name>
</gene>
<dbReference type="AlphaFoldDB" id="A0A6A6C377"/>
<dbReference type="GeneID" id="54562662"/>
<evidence type="ECO:0000313" key="2">
    <source>
        <dbReference type="Proteomes" id="UP000799537"/>
    </source>
</evidence>
<evidence type="ECO:0008006" key="3">
    <source>
        <dbReference type="Google" id="ProtNLM"/>
    </source>
</evidence>
<dbReference type="RefSeq" id="XP_033661078.1">
    <property type="nucleotide sequence ID" value="XM_033809390.1"/>
</dbReference>
<sequence length="320" mass="35673">MSLQINNASKIREDTIITVATKCAVSSGLYRWLVDILVCTHTTPSFKEQRMGWPKQLRCDISESVIELADKSIFKKKLSLIADLPKTTAPSTPHPLIIIADQPPYERTFSVNRTLYTTHSKLLRRATSEAPSPDLAIALPGIRALDFEAYATHHSHFRQDLAILADMQWEAIKPKNCILTPAQKTHVRVATLLGYWIMGNGLQDTEFKNVVMDALLREDLAGDGGAAIVQSAGCILSYGQTGAESGLYRLLLDVMAPMVTEEFVDEFAKTWSRDFVVDLLKRVVVRRGGQDVEVLPTLADRQRYYEVEAKVAERLVGATE</sequence>
<accession>A0A6A6C377</accession>
<dbReference type="Proteomes" id="UP000799537">
    <property type="component" value="Unassembled WGS sequence"/>
</dbReference>
<proteinExistence type="predicted"/>
<protein>
    <recommendedName>
        <fullName evidence="3">BTB domain-containing protein</fullName>
    </recommendedName>
</protein>
<dbReference type="EMBL" id="ML993628">
    <property type="protein sequence ID" value="KAF2160189.1"/>
    <property type="molecule type" value="Genomic_DNA"/>
</dbReference>
<evidence type="ECO:0000313" key="1">
    <source>
        <dbReference type="EMBL" id="KAF2160189.1"/>
    </source>
</evidence>
<name>A0A6A6C377_ZASCE</name>
<organism evidence="1 2">
    <name type="scientific">Zasmidium cellare ATCC 36951</name>
    <dbReference type="NCBI Taxonomy" id="1080233"/>
    <lineage>
        <taxon>Eukaryota</taxon>
        <taxon>Fungi</taxon>
        <taxon>Dikarya</taxon>
        <taxon>Ascomycota</taxon>
        <taxon>Pezizomycotina</taxon>
        <taxon>Dothideomycetes</taxon>
        <taxon>Dothideomycetidae</taxon>
        <taxon>Mycosphaerellales</taxon>
        <taxon>Mycosphaerellaceae</taxon>
        <taxon>Zasmidium</taxon>
    </lineage>
</organism>
<keyword evidence="2" id="KW-1185">Reference proteome</keyword>